<protein>
    <submittedName>
        <fullName evidence="1">Uncharacterized protein</fullName>
    </submittedName>
</protein>
<name>A0A4C1T9R0_EUMVA</name>
<evidence type="ECO:0000313" key="2">
    <source>
        <dbReference type="Proteomes" id="UP000299102"/>
    </source>
</evidence>
<gene>
    <name evidence="1" type="ORF">EVAR_77614_1</name>
</gene>
<sequence length="287" mass="31516">MLDSVESAEVGPVYFDSLVGTAGNFNVLKHFVTNGTSREACLERQGSLDCRWGHDLESCRGPSDPALGPLSPFWWARPGWRSSNNTLWLTKRPGFGKSRGERHLYLIIVCDSFHGSMYCARATVALAFTFKMALLCNFAPTPWTLHCMLLDRYVVPACLPVGAYDDSRASAIGFGLLRYMGSSADRLQKVNLGRMRQSFRTLFAAVVPAMGKLMAYVRHVSVRQSRAVVNSSAAEKWAGLSGEIPHSHIIRARSSSFRCCISYNACQQNAVNAGCNPPLILESASTP</sequence>
<organism evidence="1 2">
    <name type="scientific">Eumeta variegata</name>
    <name type="common">Bagworm moth</name>
    <name type="synonym">Eumeta japonica</name>
    <dbReference type="NCBI Taxonomy" id="151549"/>
    <lineage>
        <taxon>Eukaryota</taxon>
        <taxon>Metazoa</taxon>
        <taxon>Ecdysozoa</taxon>
        <taxon>Arthropoda</taxon>
        <taxon>Hexapoda</taxon>
        <taxon>Insecta</taxon>
        <taxon>Pterygota</taxon>
        <taxon>Neoptera</taxon>
        <taxon>Endopterygota</taxon>
        <taxon>Lepidoptera</taxon>
        <taxon>Glossata</taxon>
        <taxon>Ditrysia</taxon>
        <taxon>Tineoidea</taxon>
        <taxon>Psychidae</taxon>
        <taxon>Oiketicinae</taxon>
        <taxon>Eumeta</taxon>
    </lineage>
</organism>
<comment type="caution">
    <text evidence="1">The sequence shown here is derived from an EMBL/GenBank/DDBJ whole genome shotgun (WGS) entry which is preliminary data.</text>
</comment>
<keyword evidence="2" id="KW-1185">Reference proteome</keyword>
<accession>A0A4C1T9R0</accession>
<dbReference type="AlphaFoldDB" id="A0A4C1T9R0"/>
<evidence type="ECO:0000313" key="1">
    <source>
        <dbReference type="EMBL" id="GBP10218.1"/>
    </source>
</evidence>
<reference evidence="1 2" key="1">
    <citation type="journal article" date="2019" name="Commun. Biol.">
        <title>The bagworm genome reveals a unique fibroin gene that provides high tensile strength.</title>
        <authorList>
            <person name="Kono N."/>
            <person name="Nakamura H."/>
            <person name="Ohtoshi R."/>
            <person name="Tomita M."/>
            <person name="Numata K."/>
            <person name="Arakawa K."/>
        </authorList>
    </citation>
    <scope>NUCLEOTIDE SEQUENCE [LARGE SCALE GENOMIC DNA]</scope>
</reference>
<dbReference type="Proteomes" id="UP000299102">
    <property type="component" value="Unassembled WGS sequence"/>
</dbReference>
<proteinExistence type="predicted"/>
<dbReference type="EMBL" id="BGZK01000039">
    <property type="protein sequence ID" value="GBP10218.1"/>
    <property type="molecule type" value="Genomic_DNA"/>
</dbReference>